<dbReference type="GO" id="GO:0003964">
    <property type="term" value="F:RNA-directed DNA polymerase activity"/>
    <property type="evidence" value="ECO:0007669"/>
    <property type="project" value="UniProtKB-KW"/>
</dbReference>
<dbReference type="Proteomes" id="UP000276133">
    <property type="component" value="Unassembled WGS sequence"/>
</dbReference>
<reference evidence="1 2" key="1">
    <citation type="journal article" date="2018" name="Sci. Rep.">
        <title>Genomic signatures of local adaptation to the degree of environmental predictability in rotifers.</title>
        <authorList>
            <person name="Franch-Gras L."/>
            <person name="Hahn C."/>
            <person name="Garcia-Roger E.M."/>
            <person name="Carmona M.J."/>
            <person name="Serra M."/>
            <person name="Gomez A."/>
        </authorList>
    </citation>
    <scope>NUCLEOTIDE SEQUENCE [LARGE SCALE GENOMIC DNA]</scope>
    <source>
        <strain evidence="1">HYR1</strain>
    </source>
</reference>
<keyword evidence="1" id="KW-0695">RNA-directed DNA polymerase</keyword>
<accession>A0A3M7RGL0</accession>
<dbReference type="AlphaFoldDB" id="A0A3M7RGL0"/>
<dbReference type="EMBL" id="REGN01003476">
    <property type="protein sequence ID" value="RNA22385.1"/>
    <property type="molecule type" value="Genomic_DNA"/>
</dbReference>
<keyword evidence="2" id="KW-1185">Reference proteome</keyword>
<dbReference type="OrthoDB" id="10063766at2759"/>
<sequence>MVCKQVKSAVRQSIRKFEESIVRACKSQPKLLFNYINSQKQCKDTIKGLLDKEGAFCTDGGTIANLLNAHFGSVFISRLSSHAPSVQSFASPQREVNVVCFSPANVCKYVMRLNPRKSPGMDGINEVSWVNPPVPASSLSQPGPAGAIRGHARRFSGQASTKCLQRANTFTNRIVNEWNALPAT</sequence>
<proteinExistence type="predicted"/>
<evidence type="ECO:0000313" key="1">
    <source>
        <dbReference type="EMBL" id="RNA22385.1"/>
    </source>
</evidence>
<organism evidence="1 2">
    <name type="scientific">Brachionus plicatilis</name>
    <name type="common">Marine rotifer</name>
    <name type="synonym">Brachionus muelleri</name>
    <dbReference type="NCBI Taxonomy" id="10195"/>
    <lineage>
        <taxon>Eukaryota</taxon>
        <taxon>Metazoa</taxon>
        <taxon>Spiralia</taxon>
        <taxon>Gnathifera</taxon>
        <taxon>Rotifera</taxon>
        <taxon>Eurotatoria</taxon>
        <taxon>Monogononta</taxon>
        <taxon>Pseudotrocha</taxon>
        <taxon>Ploima</taxon>
        <taxon>Brachionidae</taxon>
        <taxon>Brachionus</taxon>
    </lineage>
</organism>
<gene>
    <name evidence="1" type="ORF">BpHYR1_052890</name>
</gene>
<comment type="caution">
    <text evidence="1">The sequence shown here is derived from an EMBL/GenBank/DDBJ whole genome shotgun (WGS) entry which is preliminary data.</text>
</comment>
<keyword evidence="1" id="KW-0808">Transferase</keyword>
<feature type="non-terminal residue" evidence="1">
    <location>
        <position position="184"/>
    </location>
</feature>
<name>A0A3M7RGL0_BRAPC</name>
<evidence type="ECO:0000313" key="2">
    <source>
        <dbReference type="Proteomes" id="UP000276133"/>
    </source>
</evidence>
<protein>
    <submittedName>
        <fullName evidence="1">RNA-directed DNA polymerase from mobile element jockey-like</fullName>
    </submittedName>
</protein>
<keyword evidence="1" id="KW-0548">Nucleotidyltransferase</keyword>